<dbReference type="Proteomes" id="UP000265515">
    <property type="component" value="Unassembled WGS sequence"/>
</dbReference>
<name>A0A388M6N8_CHABU</name>
<comment type="caution">
    <text evidence="1">The sequence shown here is derived from an EMBL/GenBank/DDBJ whole genome shotgun (WGS) entry which is preliminary data.</text>
</comment>
<gene>
    <name evidence="1" type="ORF">CBR_g50432</name>
</gene>
<evidence type="ECO:0000313" key="2">
    <source>
        <dbReference type="Proteomes" id="UP000265515"/>
    </source>
</evidence>
<organism evidence="1 2">
    <name type="scientific">Chara braunii</name>
    <name type="common">Braun's stonewort</name>
    <dbReference type="NCBI Taxonomy" id="69332"/>
    <lineage>
        <taxon>Eukaryota</taxon>
        <taxon>Viridiplantae</taxon>
        <taxon>Streptophyta</taxon>
        <taxon>Charophyceae</taxon>
        <taxon>Charales</taxon>
        <taxon>Characeae</taxon>
        <taxon>Chara</taxon>
    </lineage>
</organism>
<evidence type="ECO:0000313" key="1">
    <source>
        <dbReference type="EMBL" id="GBG90254.1"/>
    </source>
</evidence>
<dbReference type="Gene3D" id="2.40.50.100">
    <property type="match status" value="1"/>
</dbReference>
<dbReference type="AlphaFoldDB" id="A0A388M6N8"/>
<sequence>MALRTLASRVATGVRCHYRQSLVSSSSSSSGSARLLLPLLRGFSSTITEADCKFLKSHEYVSIDDKIGTVGISDFAQVLS</sequence>
<protein>
    <submittedName>
        <fullName evidence="1">Glycine decarboxlase H-protein (GDC-H)</fullName>
    </submittedName>
</protein>
<keyword evidence="2" id="KW-1185">Reference proteome</keyword>
<accession>A0A388M6N8</accession>
<reference evidence="1 2" key="1">
    <citation type="journal article" date="2018" name="Cell">
        <title>The Chara Genome: Secondary Complexity and Implications for Plant Terrestrialization.</title>
        <authorList>
            <person name="Nishiyama T."/>
            <person name="Sakayama H."/>
            <person name="Vries J.D."/>
            <person name="Buschmann H."/>
            <person name="Saint-Marcoux D."/>
            <person name="Ullrich K.K."/>
            <person name="Haas F.B."/>
            <person name="Vanderstraeten L."/>
            <person name="Becker D."/>
            <person name="Lang D."/>
            <person name="Vosolsobe S."/>
            <person name="Rombauts S."/>
            <person name="Wilhelmsson P.K.I."/>
            <person name="Janitza P."/>
            <person name="Kern R."/>
            <person name="Heyl A."/>
            <person name="Rumpler F."/>
            <person name="Villalobos L.I.A.C."/>
            <person name="Clay J.M."/>
            <person name="Skokan R."/>
            <person name="Toyoda A."/>
            <person name="Suzuki Y."/>
            <person name="Kagoshima H."/>
            <person name="Schijlen E."/>
            <person name="Tajeshwar N."/>
            <person name="Catarino B."/>
            <person name="Hetherington A.J."/>
            <person name="Saltykova A."/>
            <person name="Bonnot C."/>
            <person name="Breuninger H."/>
            <person name="Symeonidi A."/>
            <person name="Radhakrishnan G.V."/>
            <person name="Van Nieuwerburgh F."/>
            <person name="Deforce D."/>
            <person name="Chang C."/>
            <person name="Karol K.G."/>
            <person name="Hedrich R."/>
            <person name="Ulvskov P."/>
            <person name="Glockner G."/>
            <person name="Delwiche C.F."/>
            <person name="Petrasek J."/>
            <person name="Van de Peer Y."/>
            <person name="Friml J."/>
            <person name="Beilby M."/>
            <person name="Dolan L."/>
            <person name="Kohara Y."/>
            <person name="Sugano S."/>
            <person name="Fujiyama A."/>
            <person name="Delaux P.-M."/>
            <person name="Quint M."/>
            <person name="TheiBen G."/>
            <person name="Hagemann M."/>
            <person name="Harholt J."/>
            <person name="Dunand C."/>
            <person name="Zachgo S."/>
            <person name="Langdale J."/>
            <person name="Maumus F."/>
            <person name="Straeten D.V.D."/>
            <person name="Gould S.B."/>
            <person name="Rensing S.A."/>
        </authorList>
    </citation>
    <scope>NUCLEOTIDE SEQUENCE [LARGE SCALE GENOMIC DNA]</scope>
    <source>
        <strain evidence="1 2">S276</strain>
    </source>
</reference>
<proteinExistence type="predicted"/>
<dbReference type="OrthoDB" id="10264154at2759"/>
<dbReference type="EMBL" id="BFEA01000799">
    <property type="protein sequence ID" value="GBG90254.1"/>
    <property type="molecule type" value="Genomic_DNA"/>
</dbReference>
<dbReference type="Gramene" id="GBG90254">
    <property type="protein sequence ID" value="GBG90254"/>
    <property type="gene ID" value="CBR_g50432"/>
</dbReference>